<dbReference type="Proteomes" id="UP000002424">
    <property type="component" value="Chromosome"/>
</dbReference>
<dbReference type="AlphaFoldDB" id="C1DJP7"/>
<sequence length="156" mass="18058">MPGRLGEIPGFRHTDECLHAKQTIHSTSRAPSDRHPRRRPERNRRAPGGRTTPPHAGSAPQCNEWLDDDDTTNLYECIHIDIDRKRRNTFGRRPARHSKNKKYSIYFIQIAKQKNYRRERIVRNCTLIIFLCIRIYFGRSVPSGPPSGNHACSNCP</sequence>
<reference evidence="2 3" key="1">
    <citation type="journal article" date="2009" name="J. Bacteriol.">
        <title>Genome sequence of Azotobacter vinelandii, an obligate aerobe specialized to support diverse anaerobic metabolic processes.</title>
        <authorList>
            <person name="Setubal J.C."/>
            <person name="dos Santos P."/>
            <person name="Goldman B.S."/>
            <person name="Ertesvag H."/>
            <person name="Espin G."/>
            <person name="Rubio L.M."/>
            <person name="Valla S."/>
            <person name="Almeida N.F."/>
            <person name="Balasubramanian D."/>
            <person name="Cromes L."/>
            <person name="Curatti L."/>
            <person name="Du Z."/>
            <person name="Godsy E."/>
            <person name="Goodner B."/>
            <person name="Hellner-Burris K."/>
            <person name="Hernandez J.A."/>
            <person name="Houmiel K."/>
            <person name="Imperial J."/>
            <person name="Kennedy C."/>
            <person name="Larson T.J."/>
            <person name="Latreille P."/>
            <person name="Ligon L.S."/>
            <person name="Lu J."/>
            <person name="Maerk M."/>
            <person name="Miller N.M."/>
            <person name="Norton S."/>
            <person name="O'Carroll I.P."/>
            <person name="Paulsen I."/>
            <person name="Raulfs E.C."/>
            <person name="Roemer R."/>
            <person name="Rosser J."/>
            <person name="Segura D."/>
            <person name="Slater S."/>
            <person name="Stricklin S.L."/>
            <person name="Studholme D.J."/>
            <person name="Sun J."/>
            <person name="Viana C.J."/>
            <person name="Wallin E."/>
            <person name="Wang B."/>
            <person name="Wheeler C."/>
            <person name="Zhu H."/>
            <person name="Dean D.R."/>
            <person name="Dixon R."/>
            <person name="Wood D."/>
        </authorList>
    </citation>
    <scope>NUCLEOTIDE SEQUENCE [LARGE SCALE GENOMIC DNA]</scope>
    <source>
        <strain evidence="3">DJ / ATCC BAA-1303</strain>
    </source>
</reference>
<evidence type="ECO:0000313" key="3">
    <source>
        <dbReference type="Proteomes" id="UP000002424"/>
    </source>
</evidence>
<protein>
    <submittedName>
        <fullName evidence="2">Uncharacterized protein</fullName>
    </submittedName>
</protein>
<dbReference type="HOGENOM" id="CLU_1683053_0_0_6"/>
<dbReference type="STRING" id="322710.Avin_26400"/>
<dbReference type="EMBL" id="CP001157">
    <property type="protein sequence ID" value="ACO78816.1"/>
    <property type="molecule type" value="Genomic_DNA"/>
</dbReference>
<name>C1DJP7_AZOVD</name>
<organism evidence="2 3">
    <name type="scientific">Azotobacter vinelandii (strain DJ / ATCC BAA-1303)</name>
    <dbReference type="NCBI Taxonomy" id="322710"/>
    <lineage>
        <taxon>Bacteria</taxon>
        <taxon>Pseudomonadati</taxon>
        <taxon>Pseudomonadota</taxon>
        <taxon>Gammaproteobacteria</taxon>
        <taxon>Pseudomonadales</taxon>
        <taxon>Pseudomonadaceae</taxon>
        <taxon>Azotobacter</taxon>
    </lineage>
</organism>
<accession>C1DJP7</accession>
<feature type="region of interest" description="Disordered" evidence="1">
    <location>
        <begin position="22"/>
        <end position="63"/>
    </location>
</feature>
<dbReference type="EnsemblBacteria" id="ACO78816">
    <property type="protein sequence ID" value="ACO78816"/>
    <property type="gene ID" value="Avin_26400"/>
</dbReference>
<dbReference type="KEGG" id="avn:Avin_26400"/>
<gene>
    <name evidence="2" type="ordered locus">Avin_26400</name>
</gene>
<evidence type="ECO:0000256" key="1">
    <source>
        <dbReference type="SAM" id="MobiDB-lite"/>
    </source>
</evidence>
<evidence type="ECO:0000313" key="2">
    <source>
        <dbReference type="EMBL" id="ACO78816.1"/>
    </source>
</evidence>
<feature type="compositionally biased region" description="Basic residues" evidence="1">
    <location>
        <begin position="35"/>
        <end position="47"/>
    </location>
</feature>
<proteinExistence type="predicted"/>
<keyword evidence="3" id="KW-1185">Reference proteome</keyword>